<accession>A0AA37HYH0</accession>
<evidence type="ECO:0000256" key="2">
    <source>
        <dbReference type="SAM" id="SignalP"/>
    </source>
</evidence>
<dbReference type="Pfam" id="PF15979">
    <property type="entry name" value="Glyco_hydro_115"/>
    <property type="match status" value="1"/>
</dbReference>
<feature type="signal peptide" evidence="2">
    <location>
        <begin position="1"/>
        <end position="21"/>
    </location>
</feature>
<dbReference type="PANTHER" id="PTHR37842:SF2">
    <property type="entry name" value="GYLCOSYL HYDROLASE 115 C-TERMINAL DOMAIN-CONTAINING PROTEIN"/>
    <property type="match status" value="1"/>
</dbReference>
<dbReference type="AlphaFoldDB" id="A0AA37HYH0"/>
<dbReference type="Pfam" id="PF17829">
    <property type="entry name" value="GH115_C"/>
    <property type="match status" value="1"/>
</dbReference>
<dbReference type="InterPro" id="IPR029018">
    <property type="entry name" value="Hex-like_dom2"/>
</dbReference>
<gene>
    <name evidence="4" type="ORF">PRRU23_19020</name>
</gene>
<dbReference type="Gene3D" id="3.20.20.520">
    <property type="entry name" value="Glycosyl hydrolase family 115"/>
    <property type="match status" value="1"/>
</dbReference>
<sequence>MKFKVHITSLLLLCGTFSVQAKDIVLFNGKNPVSYTVNNNPSPVVNIALNMFSSDMQAVTGKKAKSKSDSPLAIYQLDALTDKEFKEVSRIDFPLNKIIVSKDAFWMGVKNDKLYIIGNNGRGTAYGILELSKISGVSPWIWWGDVHPEKKSQLIINDKYQTLQVPSVEYRGIFINDEDWSTRTWAHKTLDRKQEQGTIGPNTYRKIFELLLRLKANTIWPAMHPGTKPFFQVKGNQEVADSCDIYIGTSHCEPLLRNNVGEWNVKNMGAFNYLTNQKKIEDYWTYRIKETAGMDVIYTLGMRGIHDGSMEGVKTLDEKTKWLQKVINDQRKLLHKNLKTDIKKIPQIFVPYKEVLDIYNNGLKVPDDVTLMWCDDNYGYLTHLSNPSEAKRSGGSGVYYHLSYWGRPHDYLWLTTTQPGLIYEEMHKAYTNNNKRIWIANVHDPKVAAYDLSLFLDMAWNINITKTNSLQQHMQNWLCQQFGTHTGKLLLPVMKEFYHLTAIRKPEFMGWTQTELDKKKYNRGLSPIQDTEFNAGEFGNEIERYKAAYQAIKEKVEEIEKTIRPTLSDAYFAAIKYPIFMAADMAIKQLEAQEARHIARPGLFFNDKEAMTAAANSMTAHQEIIAMTKYYNEQLAGGKWNGIMSMSPRDLPVFKEPALPGILTDEQIKKYADKEIDAEPLENHMSRVIARNAVHYTAASKDVYTTEMLGHSMKSLNLPKGSVVKYNFLCEKTDSAIIRIATIPTHAVNQNDIRFSVTIDGNNEQIFTLKEPFRSEQWKQNVLRGQAVKSFHLLLEKGTHTLEIKALDEGIILDQWMIDYNLNRNFYMFPIEPAI</sequence>
<dbReference type="Gene3D" id="1.20.58.2150">
    <property type="match status" value="1"/>
</dbReference>
<protein>
    <recommendedName>
        <fullName evidence="3">Gylcosyl hydrolase 115 C-terminal domain-containing protein</fullName>
    </recommendedName>
</protein>
<dbReference type="EMBL" id="BPTR01000001">
    <property type="protein sequence ID" value="GJG28202.1"/>
    <property type="molecule type" value="Genomic_DNA"/>
</dbReference>
<keyword evidence="2" id="KW-0732">Signal</keyword>
<evidence type="ECO:0000313" key="4">
    <source>
        <dbReference type="EMBL" id="GJG28202.1"/>
    </source>
</evidence>
<dbReference type="InterPro" id="IPR042301">
    <property type="entry name" value="GH115_sf"/>
</dbReference>
<dbReference type="Gene3D" id="3.30.379.10">
    <property type="entry name" value="Chitobiase/beta-hexosaminidase domain 2-like"/>
    <property type="match status" value="1"/>
</dbReference>
<feature type="chain" id="PRO_5041313764" description="Gylcosyl hydrolase 115 C-terminal domain-containing protein" evidence="2">
    <location>
        <begin position="22"/>
        <end position="835"/>
    </location>
</feature>
<dbReference type="SUPFAM" id="SSF55545">
    <property type="entry name" value="beta-N-acetylhexosaminidase-like domain"/>
    <property type="match status" value="1"/>
</dbReference>
<dbReference type="InterPro" id="IPR041437">
    <property type="entry name" value="GH115_C"/>
</dbReference>
<dbReference type="Gene3D" id="2.60.120.1620">
    <property type="match status" value="1"/>
</dbReference>
<evidence type="ECO:0000313" key="5">
    <source>
        <dbReference type="Proteomes" id="UP000887043"/>
    </source>
</evidence>
<proteinExistence type="predicted"/>
<dbReference type="Proteomes" id="UP000887043">
    <property type="component" value="Unassembled WGS sequence"/>
</dbReference>
<dbReference type="RefSeq" id="WP_006282037.1">
    <property type="nucleotide sequence ID" value="NZ_BPTR01000001.1"/>
</dbReference>
<organism evidence="4 5">
    <name type="scientific">Segatella bryantii</name>
    <name type="common">Prevotella bryantii</name>
    <dbReference type="NCBI Taxonomy" id="77095"/>
    <lineage>
        <taxon>Bacteria</taxon>
        <taxon>Pseudomonadati</taxon>
        <taxon>Bacteroidota</taxon>
        <taxon>Bacteroidia</taxon>
        <taxon>Bacteroidales</taxon>
        <taxon>Prevotellaceae</taxon>
        <taxon>Segatella</taxon>
    </lineage>
</organism>
<name>A0AA37HYH0_SEGBR</name>
<evidence type="ECO:0000256" key="1">
    <source>
        <dbReference type="ARBA" id="ARBA00022801"/>
    </source>
</evidence>
<dbReference type="GO" id="GO:0005975">
    <property type="term" value="P:carbohydrate metabolic process"/>
    <property type="evidence" value="ECO:0007669"/>
    <property type="project" value="UniProtKB-ARBA"/>
</dbReference>
<dbReference type="InterPro" id="IPR031924">
    <property type="entry name" value="GH115"/>
</dbReference>
<feature type="domain" description="Gylcosyl hydrolase 115 C-terminal" evidence="3">
    <location>
        <begin position="717"/>
        <end position="830"/>
    </location>
</feature>
<dbReference type="GO" id="GO:0016787">
    <property type="term" value="F:hydrolase activity"/>
    <property type="evidence" value="ECO:0007669"/>
    <property type="project" value="UniProtKB-KW"/>
</dbReference>
<reference evidence="4" key="1">
    <citation type="submission" date="2021-08" db="EMBL/GenBank/DDBJ databases">
        <title>Prevotella lacticifex sp. nov., isolated from rumen of cow.</title>
        <authorList>
            <person name="Shinkai T."/>
            <person name="Ikeyama N."/>
            <person name="Kumagai M."/>
            <person name="Ohmori H."/>
            <person name="Sakamoto M."/>
            <person name="Ohkuma M."/>
            <person name="Mitsumori M."/>
        </authorList>
    </citation>
    <scope>NUCLEOTIDE SEQUENCE</scope>
    <source>
        <strain evidence="4">DSM 11371</strain>
    </source>
</reference>
<evidence type="ECO:0000259" key="3">
    <source>
        <dbReference type="Pfam" id="PF17829"/>
    </source>
</evidence>
<keyword evidence="1" id="KW-0378">Hydrolase</keyword>
<dbReference type="PANTHER" id="PTHR37842">
    <property type="match status" value="1"/>
</dbReference>
<comment type="caution">
    <text evidence="4">The sequence shown here is derived from an EMBL/GenBank/DDBJ whole genome shotgun (WGS) entry which is preliminary data.</text>
</comment>